<comment type="caution">
    <text evidence="2">The sequence shown here is derived from an EMBL/GenBank/DDBJ whole genome shotgun (WGS) entry which is preliminary data.</text>
</comment>
<protein>
    <submittedName>
        <fullName evidence="2">Membrane protein YeaQ/YmgE (Transglycosylase-associated protein family)</fullName>
    </submittedName>
</protein>
<name>A0ABV2PYH6_9GAMM</name>
<keyword evidence="1" id="KW-1133">Transmembrane helix</keyword>
<organism evidence="2 3">
    <name type="scientific">Rhodanobacter soli</name>
    <dbReference type="NCBI Taxonomy" id="590609"/>
    <lineage>
        <taxon>Bacteria</taxon>
        <taxon>Pseudomonadati</taxon>
        <taxon>Pseudomonadota</taxon>
        <taxon>Gammaproteobacteria</taxon>
        <taxon>Lysobacterales</taxon>
        <taxon>Rhodanobacteraceae</taxon>
        <taxon>Rhodanobacter</taxon>
    </lineage>
</organism>
<gene>
    <name evidence="2" type="ORF">ABIE04_002446</name>
</gene>
<dbReference type="RefSeq" id="WP_354550493.1">
    <property type="nucleotide sequence ID" value="NZ_JBEPSD010000002.1"/>
</dbReference>
<proteinExistence type="predicted"/>
<keyword evidence="1" id="KW-0812">Transmembrane</keyword>
<keyword evidence="1" id="KW-0472">Membrane</keyword>
<evidence type="ECO:0000256" key="1">
    <source>
        <dbReference type="SAM" id="Phobius"/>
    </source>
</evidence>
<evidence type="ECO:0000313" key="2">
    <source>
        <dbReference type="EMBL" id="MET4570085.1"/>
    </source>
</evidence>
<dbReference type="EMBL" id="JBEPSD010000002">
    <property type="protein sequence ID" value="MET4570085.1"/>
    <property type="molecule type" value="Genomic_DNA"/>
</dbReference>
<sequence>MQYAIRRYFKIFIGVIGALVSGALIVSGLRGGSLPGFSRADLIAGVVYHDASQASQFWFTIFFWSVVCAGFIWLAWSAYRD</sequence>
<accession>A0ABV2PYH6</accession>
<keyword evidence="3" id="KW-1185">Reference proteome</keyword>
<feature type="transmembrane region" description="Helical" evidence="1">
    <location>
        <begin position="12"/>
        <end position="29"/>
    </location>
</feature>
<reference evidence="2 3" key="1">
    <citation type="submission" date="2024-06" db="EMBL/GenBank/DDBJ databases">
        <title>Sorghum-associated microbial communities from plants grown in Nebraska, USA.</title>
        <authorList>
            <person name="Schachtman D."/>
        </authorList>
    </citation>
    <scope>NUCLEOTIDE SEQUENCE [LARGE SCALE GENOMIC DNA]</scope>
    <source>
        <strain evidence="2 3">1757</strain>
    </source>
</reference>
<dbReference type="Proteomes" id="UP001549251">
    <property type="component" value="Unassembled WGS sequence"/>
</dbReference>
<evidence type="ECO:0000313" key="3">
    <source>
        <dbReference type="Proteomes" id="UP001549251"/>
    </source>
</evidence>
<feature type="transmembrane region" description="Helical" evidence="1">
    <location>
        <begin position="57"/>
        <end position="76"/>
    </location>
</feature>